<feature type="transmembrane region" description="Helical" evidence="7">
    <location>
        <begin position="403"/>
        <end position="423"/>
    </location>
</feature>
<feature type="transmembrane region" description="Helical" evidence="7">
    <location>
        <begin position="202"/>
        <end position="222"/>
    </location>
</feature>
<accession>A0A927K8R3</accession>
<gene>
    <name evidence="9" type="ORF">IE331_08815</name>
</gene>
<feature type="domain" description="Major facilitator superfamily (MFS) profile" evidence="8">
    <location>
        <begin position="16"/>
        <end position="463"/>
    </location>
</feature>
<keyword evidence="3" id="KW-1003">Cell membrane</keyword>
<dbReference type="Gene3D" id="1.20.1720.10">
    <property type="entry name" value="Multidrug resistance protein D"/>
    <property type="match status" value="1"/>
</dbReference>
<proteinExistence type="predicted"/>
<comment type="subcellular location">
    <subcellularLocation>
        <location evidence="1">Cell membrane</location>
        <topology evidence="1">Multi-pass membrane protein</topology>
    </subcellularLocation>
</comment>
<evidence type="ECO:0000256" key="5">
    <source>
        <dbReference type="ARBA" id="ARBA00022989"/>
    </source>
</evidence>
<dbReference type="EMBL" id="JACYXZ010000002">
    <property type="protein sequence ID" value="MBD8869725.1"/>
    <property type="molecule type" value="Genomic_DNA"/>
</dbReference>
<keyword evidence="6 7" id="KW-0472">Membrane</keyword>
<dbReference type="CDD" id="cd17321">
    <property type="entry name" value="MFS_MMR_MDR_like"/>
    <property type="match status" value="1"/>
</dbReference>
<dbReference type="SUPFAM" id="SSF103473">
    <property type="entry name" value="MFS general substrate transporter"/>
    <property type="match status" value="1"/>
</dbReference>
<dbReference type="GO" id="GO:0005886">
    <property type="term" value="C:plasma membrane"/>
    <property type="evidence" value="ECO:0007669"/>
    <property type="project" value="UniProtKB-SubCell"/>
</dbReference>
<dbReference type="GO" id="GO:0022857">
    <property type="term" value="F:transmembrane transporter activity"/>
    <property type="evidence" value="ECO:0007669"/>
    <property type="project" value="InterPro"/>
</dbReference>
<evidence type="ECO:0000256" key="2">
    <source>
        <dbReference type="ARBA" id="ARBA00022448"/>
    </source>
</evidence>
<feature type="transmembrane region" description="Helical" evidence="7">
    <location>
        <begin position="140"/>
        <end position="162"/>
    </location>
</feature>
<dbReference type="InterPro" id="IPR020846">
    <property type="entry name" value="MFS_dom"/>
</dbReference>
<keyword evidence="10" id="KW-1185">Reference proteome</keyword>
<feature type="transmembrane region" description="Helical" evidence="7">
    <location>
        <begin position="168"/>
        <end position="190"/>
    </location>
</feature>
<dbReference type="InterPro" id="IPR011701">
    <property type="entry name" value="MFS"/>
</dbReference>
<sequence>MMSAPVRFGSPAGRWILLATILGSGLAGIDATVVNVALPAIGDDLDADFADLQWTVTAYTLTLASFILTGGALGDRMGRRRVFVVGVAWFAVASLLCGLAPTASTLIAARALQGVGAALLTPGSLAIIQASFVPADRARAIGAWSGLGGLATAAGPFLGGWLVEAVSWRWVFFINVPLALVVIVVAHRHVPESRDPFASGRVDLAGAALGATALGGLTYALIQAPEQGLVGAVLVAGLVGLGAAGLFLAVEARIPHPMLPLGIFGSRQFSAANAFTFVIYAAFSVVLFLLVLHLQVVAGFGPLAAGTALLPITVVMLALSARSGELAARIGPRLPMSLGPVVCAVALLLMLRIGPDASYATAVLPGVVVLGLGFALLVAPLTATALAAADEEHAGLASGVNNAVARAGGLFAIAVLPAVAGLTGADYDVPEVFAAGFRTVLLISVGLLVAGSALAAVAISNDVLAEPEAVPAAEPAAGAAVASTAASGGHPHPEAPTRYCAVTGTPLASVTDGVCEPEESGR</sequence>
<dbReference type="NCBIfam" id="TIGR00711">
    <property type="entry name" value="efflux_EmrB"/>
    <property type="match status" value="1"/>
</dbReference>
<evidence type="ECO:0000256" key="7">
    <source>
        <dbReference type="SAM" id="Phobius"/>
    </source>
</evidence>
<dbReference type="PANTHER" id="PTHR42718:SF42">
    <property type="entry name" value="EXPORT PROTEIN"/>
    <property type="match status" value="1"/>
</dbReference>
<dbReference type="InterPro" id="IPR036259">
    <property type="entry name" value="MFS_trans_sf"/>
</dbReference>
<feature type="transmembrane region" description="Helical" evidence="7">
    <location>
        <begin position="55"/>
        <end position="73"/>
    </location>
</feature>
<evidence type="ECO:0000256" key="3">
    <source>
        <dbReference type="ARBA" id="ARBA00022475"/>
    </source>
</evidence>
<evidence type="ECO:0000256" key="4">
    <source>
        <dbReference type="ARBA" id="ARBA00022692"/>
    </source>
</evidence>
<dbReference type="PANTHER" id="PTHR42718">
    <property type="entry name" value="MAJOR FACILITATOR SUPERFAMILY MULTIDRUG TRANSPORTER MFSC"/>
    <property type="match status" value="1"/>
</dbReference>
<organism evidence="9 10">
    <name type="scientific">Nocardioides donggukensis</name>
    <dbReference type="NCBI Taxonomy" id="2774019"/>
    <lineage>
        <taxon>Bacteria</taxon>
        <taxon>Bacillati</taxon>
        <taxon>Actinomycetota</taxon>
        <taxon>Actinomycetes</taxon>
        <taxon>Propionibacteriales</taxon>
        <taxon>Nocardioidaceae</taxon>
        <taxon>Nocardioides</taxon>
    </lineage>
</organism>
<evidence type="ECO:0000256" key="6">
    <source>
        <dbReference type="ARBA" id="ARBA00023136"/>
    </source>
</evidence>
<keyword evidence="4 7" id="KW-0812">Transmembrane</keyword>
<feature type="transmembrane region" description="Helical" evidence="7">
    <location>
        <begin position="228"/>
        <end position="250"/>
    </location>
</feature>
<feature type="transmembrane region" description="Helical" evidence="7">
    <location>
        <begin position="359"/>
        <end position="382"/>
    </location>
</feature>
<feature type="transmembrane region" description="Helical" evidence="7">
    <location>
        <begin position="82"/>
        <end position="101"/>
    </location>
</feature>
<evidence type="ECO:0000313" key="10">
    <source>
        <dbReference type="Proteomes" id="UP000616839"/>
    </source>
</evidence>
<dbReference type="InterPro" id="IPR004638">
    <property type="entry name" value="EmrB-like"/>
</dbReference>
<feature type="transmembrane region" description="Helical" evidence="7">
    <location>
        <begin position="271"/>
        <end position="294"/>
    </location>
</feature>
<protein>
    <submittedName>
        <fullName evidence="9">MFS transporter</fullName>
    </submittedName>
</protein>
<keyword evidence="2" id="KW-0813">Transport</keyword>
<comment type="caution">
    <text evidence="9">The sequence shown here is derived from an EMBL/GenBank/DDBJ whole genome shotgun (WGS) entry which is preliminary data.</text>
</comment>
<feature type="transmembrane region" description="Helical" evidence="7">
    <location>
        <begin position="333"/>
        <end position="353"/>
    </location>
</feature>
<evidence type="ECO:0000259" key="8">
    <source>
        <dbReference type="PROSITE" id="PS50850"/>
    </source>
</evidence>
<feature type="transmembrane region" description="Helical" evidence="7">
    <location>
        <begin position="300"/>
        <end position="321"/>
    </location>
</feature>
<reference evidence="9" key="1">
    <citation type="submission" date="2020-09" db="EMBL/GenBank/DDBJ databases">
        <title>Nocardioides sp. strain MJB4 16S ribosomal RNA gene Genome sequencing and assembly.</title>
        <authorList>
            <person name="Kim I."/>
        </authorList>
    </citation>
    <scope>NUCLEOTIDE SEQUENCE</scope>
    <source>
        <strain evidence="9">MJB4</strain>
    </source>
</reference>
<dbReference type="Gene3D" id="1.20.1250.20">
    <property type="entry name" value="MFS general substrate transporter like domains"/>
    <property type="match status" value="1"/>
</dbReference>
<dbReference type="PROSITE" id="PS50850">
    <property type="entry name" value="MFS"/>
    <property type="match status" value="1"/>
</dbReference>
<name>A0A927K8R3_9ACTN</name>
<evidence type="ECO:0000256" key="1">
    <source>
        <dbReference type="ARBA" id="ARBA00004651"/>
    </source>
</evidence>
<feature type="transmembrane region" description="Helical" evidence="7">
    <location>
        <begin position="435"/>
        <end position="459"/>
    </location>
</feature>
<dbReference type="AlphaFoldDB" id="A0A927K8R3"/>
<evidence type="ECO:0000313" key="9">
    <source>
        <dbReference type="EMBL" id="MBD8869725.1"/>
    </source>
</evidence>
<dbReference type="Pfam" id="PF07690">
    <property type="entry name" value="MFS_1"/>
    <property type="match status" value="1"/>
</dbReference>
<dbReference type="Proteomes" id="UP000616839">
    <property type="component" value="Unassembled WGS sequence"/>
</dbReference>
<keyword evidence="5 7" id="KW-1133">Transmembrane helix</keyword>